<dbReference type="EMBL" id="JANKHO010002001">
    <property type="protein sequence ID" value="KAJ3495744.1"/>
    <property type="molecule type" value="Genomic_DNA"/>
</dbReference>
<evidence type="ECO:0000256" key="1">
    <source>
        <dbReference type="SAM" id="MobiDB-lite"/>
    </source>
</evidence>
<name>A0A9W8JTZ6_9AGAR</name>
<sequence length="337" mass="36747">MNTPNGTVPELRRSSRPRRKSLRAKEASAGLAAGSSSVRVANGASRTPKTEAGALTEGSNDLLASIPARGDSDTQSEEAANARGGKRVKLSSDSEVNIPEAKRKQKQTITSARGGGAGRGTDKEKENLSHTSLSASVPSQGKIIIPGVALPFASIDASTQQVTKEKRKKPKGQIDAWMGTYKTEHRSEYMGERDWLDGCEFSLTHVADKVSSELWGHFNNKKFECVVRAQKTSSSIRVGEVIKFYWCAEDKSGVKTRKGSVEEGTLTFLGYGVVKVKMISMQFGRRHEFRMSLRNPGSIEGDFVTAWAHFWRNNVSFPVAPGQRSPNWVSPASSLED</sequence>
<keyword evidence="3" id="KW-1185">Reference proteome</keyword>
<organism evidence="2 3">
    <name type="scientific">Agrocybe chaxingu</name>
    <dbReference type="NCBI Taxonomy" id="84603"/>
    <lineage>
        <taxon>Eukaryota</taxon>
        <taxon>Fungi</taxon>
        <taxon>Dikarya</taxon>
        <taxon>Basidiomycota</taxon>
        <taxon>Agaricomycotina</taxon>
        <taxon>Agaricomycetes</taxon>
        <taxon>Agaricomycetidae</taxon>
        <taxon>Agaricales</taxon>
        <taxon>Agaricineae</taxon>
        <taxon>Strophariaceae</taxon>
        <taxon>Agrocybe</taxon>
    </lineage>
</organism>
<evidence type="ECO:0000313" key="3">
    <source>
        <dbReference type="Proteomes" id="UP001148786"/>
    </source>
</evidence>
<dbReference type="AlphaFoldDB" id="A0A9W8JTZ6"/>
<protein>
    <submittedName>
        <fullName evidence="2">Uncharacterized protein</fullName>
    </submittedName>
</protein>
<feature type="compositionally biased region" description="Low complexity" evidence="1">
    <location>
        <begin position="27"/>
        <end position="41"/>
    </location>
</feature>
<gene>
    <name evidence="2" type="ORF">NLJ89_g10580</name>
</gene>
<evidence type="ECO:0000313" key="2">
    <source>
        <dbReference type="EMBL" id="KAJ3495744.1"/>
    </source>
</evidence>
<dbReference type="Proteomes" id="UP001148786">
    <property type="component" value="Unassembled WGS sequence"/>
</dbReference>
<accession>A0A9W8JTZ6</accession>
<proteinExistence type="predicted"/>
<reference evidence="2" key="1">
    <citation type="submission" date="2022-07" db="EMBL/GenBank/DDBJ databases">
        <title>Genome Sequence of Agrocybe chaxingu.</title>
        <authorList>
            <person name="Buettner E."/>
        </authorList>
    </citation>
    <scope>NUCLEOTIDE SEQUENCE</scope>
    <source>
        <strain evidence="2">MP-N11</strain>
    </source>
</reference>
<feature type="region of interest" description="Disordered" evidence="1">
    <location>
        <begin position="1"/>
        <end position="136"/>
    </location>
</feature>
<comment type="caution">
    <text evidence="2">The sequence shown here is derived from an EMBL/GenBank/DDBJ whole genome shotgun (WGS) entry which is preliminary data.</text>
</comment>